<dbReference type="Pfam" id="PF00005">
    <property type="entry name" value="ABC_tran"/>
    <property type="match status" value="1"/>
</dbReference>
<protein>
    <submittedName>
        <fullName evidence="8">ATP-binding cassette domain-containing protein</fullName>
    </submittedName>
</protein>
<dbReference type="InterPro" id="IPR015854">
    <property type="entry name" value="ABC_transpr_LolD-like"/>
</dbReference>
<keyword evidence="2" id="KW-1003">Cell membrane</keyword>
<dbReference type="AlphaFoldDB" id="A0A926ZJV8"/>
<dbReference type="PROSITE" id="PS00211">
    <property type="entry name" value="ABC_TRANSPORTER_1"/>
    <property type="match status" value="1"/>
</dbReference>
<reference evidence="8" key="1">
    <citation type="journal article" date="2015" name="ISME J.">
        <title>Draft Genome Sequence of Streptomyces incarnatus NRRL8089, which Produces the Nucleoside Antibiotic Sinefungin.</title>
        <authorList>
            <person name="Oshima K."/>
            <person name="Hattori M."/>
            <person name="Shimizu H."/>
            <person name="Fukuda K."/>
            <person name="Nemoto M."/>
            <person name="Inagaki K."/>
            <person name="Tamura T."/>
        </authorList>
    </citation>
    <scope>NUCLEOTIDE SEQUENCE</scope>
    <source>
        <strain evidence="8">FACHB-1375</strain>
    </source>
</reference>
<evidence type="ECO:0000259" key="7">
    <source>
        <dbReference type="PROSITE" id="PS50893"/>
    </source>
</evidence>
<dbReference type="InterPro" id="IPR012693">
    <property type="entry name" value="ABC_transpr_PhnC"/>
</dbReference>
<dbReference type="EMBL" id="JACJPW010000053">
    <property type="protein sequence ID" value="MBD2183351.1"/>
    <property type="molecule type" value="Genomic_DNA"/>
</dbReference>
<dbReference type="Gene3D" id="3.40.50.300">
    <property type="entry name" value="P-loop containing nucleotide triphosphate hydrolases"/>
    <property type="match status" value="1"/>
</dbReference>
<name>A0A926ZJV8_9CYAN</name>
<keyword evidence="3" id="KW-0547">Nucleotide-binding</keyword>
<evidence type="ECO:0000256" key="6">
    <source>
        <dbReference type="ARBA" id="ARBA00023136"/>
    </source>
</evidence>
<dbReference type="GO" id="GO:0005524">
    <property type="term" value="F:ATP binding"/>
    <property type="evidence" value="ECO:0007669"/>
    <property type="project" value="UniProtKB-KW"/>
</dbReference>
<feature type="domain" description="ABC transporter" evidence="7">
    <location>
        <begin position="3"/>
        <end position="286"/>
    </location>
</feature>
<dbReference type="GO" id="GO:0016887">
    <property type="term" value="F:ATP hydrolysis activity"/>
    <property type="evidence" value="ECO:0007669"/>
    <property type="project" value="InterPro"/>
</dbReference>
<dbReference type="InterPro" id="IPR003593">
    <property type="entry name" value="AAA+_ATPase"/>
</dbReference>
<evidence type="ECO:0000256" key="4">
    <source>
        <dbReference type="ARBA" id="ARBA00022840"/>
    </source>
</evidence>
<reference evidence="8" key="2">
    <citation type="submission" date="2020-08" db="EMBL/GenBank/DDBJ databases">
        <authorList>
            <person name="Chen M."/>
            <person name="Teng W."/>
            <person name="Zhao L."/>
            <person name="Hu C."/>
            <person name="Zhou Y."/>
            <person name="Han B."/>
            <person name="Song L."/>
            <person name="Shu W."/>
        </authorList>
    </citation>
    <scope>NUCLEOTIDE SEQUENCE</scope>
    <source>
        <strain evidence="8">FACHB-1375</strain>
    </source>
</reference>
<dbReference type="SMART" id="SM00382">
    <property type="entry name" value="AAA"/>
    <property type="match status" value="1"/>
</dbReference>
<proteinExistence type="predicted"/>
<evidence type="ECO:0000313" key="9">
    <source>
        <dbReference type="Proteomes" id="UP000641646"/>
    </source>
</evidence>
<dbReference type="GO" id="GO:0015416">
    <property type="term" value="F:ABC-type phosphonate transporter activity"/>
    <property type="evidence" value="ECO:0007669"/>
    <property type="project" value="InterPro"/>
</dbReference>
<dbReference type="PANTHER" id="PTHR24220">
    <property type="entry name" value="IMPORT ATP-BINDING PROTEIN"/>
    <property type="match status" value="1"/>
</dbReference>
<evidence type="ECO:0000256" key="3">
    <source>
        <dbReference type="ARBA" id="ARBA00022741"/>
    </source>
</evidence>
<comment type="caution">
    <text evidence="8">The sequence shown here is derived from an EMBL/GenBank/DDBJ whole genome shotgun (WGS) entry which is preliminary data.</text>
</comment>
<keyword evidence="4 8" id="KW-0067">ATP-binding</keyword>
<evidence type="ECO:0000256" key="5">
    <source>
        <dbReference type="ARBA" id="ARBA00022967"/>
    </source>
</evidence>
<dbReference type="InterPro" id="IPR017871">
    <property type="entry name" value="ABC_transporter-like_CS"/>
</dbReference>
<organism evidence="8 9">
    <name type="scientific">Aerosakkonema funiforme FACHB-1375</name>
    <dbReference type="NCBI Taxonomy" id="2949571"/>
    <lineage>
        <taxon>Bacteria</taxon>
        <taxon>Bacillati</taxon>
        <taxon>Cyanobacteriota</taxon>
        <taxon>Cyanophyceae</taxon>
        <taxon>Oscillatoriophycideae</taxon>
        <taxon>Aerosakkonematales</taxon>
        <taxon>Aerosakkonemataceae</taxon>
        <taxon>Aerosakkonema</taxon>
    </lineage>
</organism>
<dbReference type="RefSeq" id="WP_190467503.1">
    <property type="nucleotide sequence ID" value="NZ_JACJPW010000053.1"/>
</dbReference>
<dbReference type="CDD" id="cd03256">
    <property type="entry name" value="ABC_PhnC_transporter"/>
    <property type="match status" value="1"/>
</dbReference>
<gene>
    <name evidence="8" type="ORF">H6G03_20195</name>
</gene>
<sequence length="289" mass="31425">MTIECENLETRYSASLRRPILNGIDCTINTGEFVALLGLNGAGKSTLLRAMVGLVPLQRGIIRINGVVTCGNFVEGGDDGRDARSTRGDSTRGYSTTNTKNMSLVEQASRLRSRSPFVKTVSTRRDIGMLFQGGGLIRQLSAIENVLCGRLGGLPTWQTLWGFPKSDRRLALDLLAQLGLKEQAYQKTGQLSGGQQQRVAIARALIQNPQILLADEPITGLDVMAAKQVMEILSDLRSQKGMTIVTVLHDLSLASAYAERAIVLDAGRIVYDGPCQNLQSQFAEFVRSN</sequence>
<dbReference type="PANTHER" id="PTHR24220:SF659">
    <property type="entry name" value="TRANSPORTER, PUTATIVE-RELATED"/>
    <property type="match status" value="1"/>
</dbReference>
<dbReference type="InterPro" id="IPR027417">
    <property type="entry name" value="P-loop_NTPase"/>
</dbReference>
<keyword evidence="1" id="KW-0813">Transport</keyword>
<evidence type="ECO:0000313" key="8">
    <source>
        <dbReference type="EMBL" id="MBD2183351.1"/>
    </source>
</evidence>
<keyword evidence="9" id="KW-1185">Reference proteome</keyword>
<dbReference type="GO" id="GO:0005886">
    <property type="term" value="C:plasma membrane"/>
    <property type="evidence" value="ECO:0007669"/>
    <property type="project" value="TreeGrafter"/>
</dbReference>
<dbReference type="InterPro" id="IPR003439">
    <property type="entry name" value="ABC_transporter-like_ATP-bd"/>
</dbReference>
<evidence type="ECO:0000256" key="1">
    <source>
        <dbReference type="ARBA" id="ARBA00022448"/>
    </source>
</evidence>
<dbReference type="SUPFAM" id="SSF52540">
    <property type="entry name" value="P-loop containing nucleoside triphosphate hydrolases"/>
    <property type="match status" value="1"/>
</dbReference>
<dbReference type="PROSITE" id="PS50893">
    <property type="entry name" value="ABC_TRANSPORTER_2"/>
    <property type="match status" value="1"/>
</dbReference>
<evidence type="ECO:0000256" key="2">
    <source>
        <dbReference type="ARBA" id="ARBA00022475"/>
    </source>
</evidence>
<accession>A0A926ZJV8</accession>
<keyword evidence="5" id="KW-1278">Translocase</keyword>
<dbReference type="Proteomes" id="UP000641646">
    <property type="component" value="Unassembled WGS sequence"/>
</dbReference>
<keyword evidence="6" id="KW-0472">Membrane</keyword>